<dbReference type="AlphaFoldDB" id="A0A1W9HSF2"/>
<dbReference type="RefSeq" id="WP_376800197.1">
    <property type="nucleotide sequence ID" value="NZ_DBNB01000028.1"/>
</dbReference>
<dbReference type="Pfam" id="PF00034">
    <property type="entry name" value="Cytochrom_C"/>
    <property type="match status" value="1"/>
</dbReference>
<dbReference type="SUPFAM" id="SSF46626">
    <property type="entry name" value="Cytochrome c"/>
    <property type="match status" value="1"/>
</dbReference>
<dbReference type="GO" id="GO:0009055">
    <property type="term" value="F:electron transfer activity"/>
    <property type="evidence" value="ECO:0007669"/>
    <property type="project" value="InterPro"/>
</dbReference>
<dbReference type="STRING" id="1827387.A4S15_00915"/>
<feature type="signal peptide" evidence="5">
    <location>
        <begin position="1"/>
        <end position="28"/>
    </location>
</feature>
<dbReference type="PANTHER" id="PTHR35008">
    <property type="entry name" value="BLL4482 PROTEIN-RELATED"/>
    <property type="match status" value="1"/>
</dbReference>
<name>A0A1W9HSF2_9HYPH</name>
<dbReference type="GO" id="GO:0020037">
    <property type="term" value="F:heme binding"/>
    <property type="evidence" value="ECO:0007669"/>
    <property type="project" value="InterPro"/>
</dbReference>
<evidence type="ECO:0000256" key="4">
    <source>
        <dbReference type="PROSITE-ProRule" id="PRU00433"/>
    </source>
</evidence>
<dbReference type="PANTHER" id="PTHR35008:SF8">
    <property type="entry name" value="ALCOHOL DEHYDROGENASE CYTOCHROME C SUBUNIT"/>
    <property type="match status" value="1"/>
</dbReference>
<dbReference type="GO" id="GO:0046872">
    <property type="term" value="F:metal ion binding"/>
    <property type="evidence" value="ECO:0007669"/>
    <property type="project" value="UniProtKB-KW"/>
</dbReference>
<comment type="caution">
    <text evidence="7">The sequence shown here is derived from an EMBL/GenBank/DDBJ whole genome shotgun (WGS) entry which is preliminary data.</text>
</comment>
<evidence type="ECO:0000256" key="5">
    <source>
        <dbReference type="SAM" id="SignalP"/>
    </source>
</evidence>
<gene>
    <name evidence="7" type="ORF">A4S15_00915</name>
</gene>
<dbReference type="Proteomes" id="UP000192872">
    <property type="component" value="Unassembled WGS sequence"/>
</dbReference>
<dbReference type="EMBL" id="LWDL01000026">
    <property type="protein sequence ID" value="OQW50192.1"/>
    <property type="molecule type" value="Genomic_DNA"/>
</dbReference>
<evidence type="ECO:0000256" key="2">
    <source>
        <dbReference type="ARBA" id="ARBA00022723"/>
    </source>
</evidence>
<keyword evidence="1 4" id="KW-0349">Heme</keyword>
<dbReference type="InterPro" id="IPR036909">
    <property type="entry name" value="Cyt_c-like_dom_sf"/>
</dbReference>
<feature type="domain" description="Cytochrome c" evidence="6">
    <location>
        <begin position="73"/>
        <end position="161"/>
    </location>
</feature>
<proteinExistence type="predicted"/>
<evidence type="ECO:0000313" key="8">
    <source>
        <dbReference type="Proteomes" id="UP000192872"/>
    </source>
</evidence>
<accession>A0A1W9HSF2</accession>
<feature type="chain" id="PRO_5012236009" evidence="5">
    <location>
        <begin position="29"/>
        <end position="235"/>
    </location>
</feature>
<dbReference type="PROSITE" id="PS51007">
    <property type="entry name" value="CYTC"/>
    <property type="match status" value="1"/>
</dbReference>
<organism evidence="7 8">
    <name type="scientific">Candidatus Raskinella chloraquaticus</name>
    <dbReference type="NCBI Taxonomy" id="1951219"/>
    <lineage>
        <taxon>Bacteria</taxon>
        <taxon>Pseudomonadati</taxon>
        <taxon>Pseudomonadota</taxon>
        <taxon>Alphaproteobacteria</taxon>
        <taxon>Hyphomicrobiales</taxon>
        <taxon>Phreatobacteraceae</taxon>
        <taxon>Candidatus Raskinella</taxon>
    </lineage>
</organism>
<keyword evidence="2 4" id="KW-0479">Metal-binding</keyword>
<evidence type="ECO:0000256" key="1">
    <source>
        <dbReference type="ARBA" id="ARBA00022617"/>
    </source>
</evidence>
<dbReference type="InterPro" id="IPR009056">
    <property type="entry name" value="Cyt_c-like_dom"/>
</dbReference>
<protein>
    <submittedName>
        <fullName evidence="7">Cytochrome C</fullName>
    </submittedName>
</protein>
<reference evidence="7 8" key="1">
    <citation type="journal article" date="2017" name="Water Res.">
        <title>Comammox in drinking water systems.</title>
        <authorList>
            <person name="Wang Y."/>
            <person name="Ma L."/>
            <person name="Mao Y."/>
            <person name="Jiang X."/>
            <person name="Xia Y."/>
            <person name="Yu K."/>
            <person name="Li B."/>
            <person name="Zhang T."/>
        </authorList>
    </citation>
    <scope>NUCLEOTIDE SEQUENCE [LARGE SCALE GENOMIC DNA]</scope>
    <source>
        <strain evidence="7">SG_bin8</strain>
    </source>
</reference>
<keyword evidence="3 4" id="KW-0408">Iron</keyword>
<evidence type="ECO:0000259" key="6">
    <source>
        <dbReference type="PROSITE" id="PS51007"/>
    </source>
</evidence>
<evidence type="ECO:0000256" key="3">
    <source>
        <dbReference type="ARBA" id="ARBA00023004"/>
    </source>
</evidence>
<dbReference type="InterPro" id="IPR051459">
    <property type="entry name" value="Cytochrome_c-type_DH"/>
</dbReference>
<dbReference type="Gene3D" id="1.10.760.10">
    <property type="entry name" value="Cytochrome c-like domain"/>
    <property type="match status" value="1"/>
</dbReference>
<evidence type="ECO:0000313" key="7">
    <source>
        <dbReference type="EMBL" id="OQW50192.1"/>
    </source>
</evidence>
<sequence length="235" mass="25755">MSKFRNLFLASAAIAVLAVNWQPAPSLAQQGNPAVHAAGPRKIGLGREAHPDEVKAWDTDVRPDGQGLPPGKGSVKDGDELYQTLCAACHGEFGQSAGRWPMVAGGQGSLKNEGPEKTVGSFWPYASTTFDYIKRAMPYGNARSLSDDEIYAITAYLLNMNDIVKDDFVLTQKNFTSIKMPNVDGFYDDDRETTEKHFWKNEPCMTNCKAEPPKVLSRARTLDVTPDTKTGPKVD</sequence>
<keyword evidence="5" id="KW-0732">Signal</keyword>